<dbReference type="InterPro" id="IPR003439">
    <property type="entry name" value="ABC_transporter-like_ATP-bd"/>
</dbReference>
<dbReference type="CDD" id="cd03257">
    <property type="entry name" value="ABC_NikE_OppD_transporters"/>
    <property type="match status" value="2"/>
</dbReference>
<keyword evidence="3" id="KW-0547">Nucleotide-binding</keyword>
<reference evidence="8" key="1">
    <citation type="journal article" date="2019" name="Int. J. Syst. Evol. Microbiol.">
        <title>The Global Catalogue of Microorganisms (GCM) 10K type strain sequencing project: providing services to taxonomists for standard genome sequencing and annotation.</title>
        <authorList>
            <consortium name="The Broad Institute Genomics Platform"/>
            <consortium name="The Broad Institute Genome Sequencing Center for Infectious Disease"/>
            <person name="Wu L."/>
            <person name="Ma J."/>
        </authorList>
    </citation>
    <scope>NUCLEOTIDE SEQUENCE [LARGE SCALE GENOMIC DNA]</scope>
    <source>
        <strain evidence="8">JCM 17458</strain>
    </source>
</reference>
<dbReference type="PROSITE" id="PS00211">
    <property type="entry name" value="ABC_TRANSPORTER_1"/>
    <property type="match status" value="1"/>
</dbReference>
<dbReference type="InterPro" id="IPR013563">
    <property type="entry name" value="Oligopep_ABC_C"/>
</dbReference>
<dbReference type="Pfam" id="PF08352">
    <property type="entry name" value="oligo_HPY"/>
    <property type="match status" value="2"/>
</dbReference>
<feature type="compositionally biased region" description="Low complexity" evidence="5">
    <location>
        <begin position="8"/>
        <end position="31"/>
    </location>
</feature>
<gene>
    <name evidence="7" type="ORF">GCM10022261_00210</name>
</gene>
<accession>A0ABP8EEV8</accession>
<organism evidence="7 8">
    <name type="scientific">Brevibacterium daeguense</name>
    <dbReference type="NCBI Taxonomy" id="909936"/>
    <lineage>
        <taxon>Bacteria</taxon>
        <taxon>Bacillati</taxon>
        <taxon>Actinomycetota</taxon>
        <taxon>Actinomycetes</taxon>
        <taxon>Micrococcales</taxon>
        <taxon>Brevibacteriaceae</taxon>
        <taxon>Brevibacterium</taxon>
    </lineage>
</organism>
<keyword evidence="2" id="KW-0813">Transport</keyword>
<dbReference type="NCBIfam" id="NF007739">
    <property type="entry name" value="PRK10419.1"/>
    <property type="match status" value="2"/>
</dbReference>
<evidence type="ECO:0000259" key="6">
    <source>
        <dbReference type="PROSITE" id="PS50893"/>
    </source>
</evidence>
<dbReference type="Pfam" id="PF00005">
    <property type="entry name" value="ABC_tran"/>
    <property type="match status" value="2"/>
</dbReference>
<dbReference type="RefSeq" id="WP_236866713.1">
    <property type="nucleotide sequence ID" value="NZ_BAABAZ010000001.1"/>
</dbReference>
<dbReference type="SMART" id="SM00382">
    <property type="entry name" value="AAA"/>
    <property type="match status" value="2"/>
</dbReference>
<feature type="domain" description="ABC transporter" evidence="6">
    <location>
        <begin position="36"/>
        <end position="283"/>
    </location>
</feature>
<dbReference type="InterPro" id="IPR003593">
    <property type="entry name" value="AAA+_ATPase"/>
</dbReference>
<dbReference type="GO" id="GO:0005524">
    <property type="term" value="F:ATP binding"/>
    <property type="evidence" value="ECO:0007669"/>
    <property type="project" value="UniProtKB-KW"/>
</dbReference>
<dbReference type="SUPFAM" id="SSF52540">
    <property type="entry name" value="P-loop containing nucleoside triphosphate hydrolases"/>
    <property type="match status" value="2"/>
</dbReference>
<comment type="caution">
    <text evidence="7">The sequence shown here is derived from an EMBL/GenBank/DDBJ whole genome shotgun (WGS) entry which is preliminary data.</text>
</comment>
<dbReference type="PANTHER" id="PTHR43776">
    <property type="entry name" value="TRANSPORT ATP-BINDING PROTEIN"/>
    <property type="match status" value="1"/>
</dbReference>
<feature type="region of interest" description="Disordered" evidence="5">
    <location>
        <begin position="1"/>
        <end position="31"/>
    </location>
</feature>
<dbReference type="Gene3D" id="3.40.50.300">
    <property type="entry name" value="P-loop containing nucleotide triphosphate hydrolases"/>
    <property type="match status" value="2"/>
</dbReference>
<dbReference type="PANTHER" id="PTHR43776:SF7">
    <property type="entry name" value="D,D-DIPEPTIDE TRANSPORT ATP-BINDING PROTEIN DDPF-RELATED"/>
    <property type="match status" value="1"/>
</dbReference>
<keyword evidence="8" id="KW-1185">Reference proteome</keyword>
<evidence type="ECO:0000256" key="4">
    <source>
        <dbReference type="ARBA" id="ARBA00022840"/>
    </source>
</evidence>
<evidence type="ECO:0000256" key="3">
    <source>
        <dbReference type="ARBA" id="ARBA00022741"/>
    </source>
</evidence>
<dbReference type="PROSITE" id="PS50893">
    <property type="entry name" value="ABC_TRANSPORTER_2"/>
    <property type="match status" value="2"/>
</dbReference>
<evidence type="ECO:0000313" key="7">
    <source>
        <dbReference type="EMBL" id="GAA4282490.1"/>
    </source>
</evidence>
<dbReference type="InterPro" id="IPR017871">
    <property type="entry name" value="ABC_transporter-like_CS"/>
</dbReference>
<name>A0ABP8EEV8_9MICO</name>
<dbReference type="InterPro" id="IPR050319">
    <property type="entry name" value="ABC_transp_ATP-bind"/>
</dbReference>
<evidence type="ECO:0000256" key="2">
    <source>
        <dbReference type="ARBA" id="ARBA00022448"/>
    </source>
</evidence>
<evidence type="ECO:0000256" key="5">
    <source>
        <dbReference type="SAM" id="MobiDB-lite"/>
    </source>
</evidence>
<evidence type="ECO:0000256" key="1">
    <source>
        <dbReference type="ARBA" id="ARBA00005417"/>
    </source>
</evidence>
<sequence length="566" mass="60790">MSTASDTQTRTAPAPADPRPSAGASAPGSQDSEVLLSVENLRIGFGHDEPVVHNSSFQLRRGQCLAIVGESGSGKSVTARAVIGLAGRRARVEAARLELDGIDLLRLSERRWREVRGNRIGFVLQDALVSLDPLRTVGAEVSEAVGAHHPELTKAQRKQRAIELLGSVGIPDPELRAEQLAHELSGGLRQRALIATALAGDPDVIIADEPTTALDVTVQAQILELFDELKSEGRALLVISHDLAVVGRLADRIAVMRNGRIVEHDDSDRVLFAPEDDYTRMLIDAVPEGRSPALGEVTGPVVARVEAVEKTFASPDGSVRNAVDGVSFELRAGETLGLVGESGSGKTTTARILLGLTAPDAGRVEIDGTAWADLSRGARIAHRRSVQTVYQDTLGSFDPRYSVEKILHEALGVTGLPRSARRARTAQLLDAVGLSRTVLGRRPLDMSGGQRQRVAIARALAPQPRIIVCDEPVSALDVSIQAQVLDLLTELQRETGVAYLFISHDLSVINHVSHRVLVMKSGRVVEHGEVEDVFTRPQHPYTAELVAAIPRLHAPAEIPIRKDTAL</sequence>
<evidence type="ECO:0000313" key="8">
    <source>
        <dbReference type="Proteomes" id="UP001501586"/>
    </source>
</evidence>
<dbReference type="InterPro" id="IPR027417">
    <property type="entry name" value="P-loop_NTPase"/>
</dbReference>
<comment type="similarity">
    <text evidence="1">Belongs to the ABC transporter superfamily.</text>
</comment>
<dbReference type="EMBL" id="BAABAZ010000001">
    <property type="protein sequence ID" value="GAA4282490.1"/>
    <property type="molecule type" value="Genomic_DNA"/>
</dbReference>
<feature type="domain" description="ABC transporter" evidence="6">
    <location>
        <begin position="303"/>
        <end position="546"/>
    </location>
</feature>
<protein>
    <submittedName>
        <fullName evidence="7">ABC transporter ATP-binding protein</fullName>
    </submittedName>
</protein>
<keyword evidence="4 7" id="KW-0067">ATP-binding</keyword>
<proteinExistence type="inferred from homology"/>
<dbReference type="Proteomes" id="UP001501586">
    <property type="component" value="Unassembled WGS sequence"/>
</dbReference>
<dbReference type="NCBIfam" id="NF008453">
    <property type="entry name" value="PRK11308.1"/>
    <property type="match status" value="2"/>
</dbReference>